<feature type="compositionally biased region" description="Polar residues" evidence="1">
    <location>
        <begin position="1"/>
        <end position="14"/>
    </location>
</feature>
<evidence type="ECO:0000313" key="3">
    <source>
        <dbReference type="Proteomes" id="UP001501844"/>
    </source>
</evidence>
<dbReference type="Proteomes" id="UP001501844">
    <property type="component" value="Unassembled WGS sequence"/>
</dbReference>
<evidence type="ECO:0000256" key="1">
    <source>
        <dbReference type="SAM" id="MobiDB-lite"/>
    </source>
</evidence>
<accession>A0ABP8FEE0</accession>
<gene>
    <name evidence="2" type="ORF">GCM10023183_13210</name>
</gene>
<organism evidence="2 3">
    <name type="scientific">Nibribacter koreensis</name>
    <dbReference type="NCBI Taxonomy" id="1084519"/>
    <lineage>
        <taxon>Bacteria</taxon>
        <taxon>Pseudomonadati</taxon>
        <taxon>Bacteroidota</taxon>
        <taxon>Cytophagia</taxon>
        <taxon>Cytophagales</taxon>
        <taxon>Hymenobacteraceae</taxon>
        <taxon>Nibribacter</taxon>
    </lineage>
</organism>
<reference evidence="3" key="1">
    <citation type="journal article" date="2019" name="Int. J. Syst. Evol. Microbiol.">
        <title>The Global Catalogue of Microorganisms (GCM) 10K type strain sequencing project: providing services to taxonomists for standard genome sequencing and annotation.</title>
        <authorList>
            <consortium name="The Broad Institute Genomics Platform"/>
            <consortium name="The Broad Institute Genome Sequencing Center for Infectious Disease"/>
            <person name="Wu L."/>
            <person name="Ma J."/>
        </authorList>
    </citation>
    <scope>NUCLEOTIDE SEQUENCE [LARGE SCALE GENOMIC DNA]</scope>
    <source>
        <strain evidence="3">JCM 17917</strain>
    </source>
</reference>
<keyword evidence="3" id="KW-1185">Reference proteome</keyword>
<protein>
    <submittedName>
        <fullName evidence="2">DUF6370 family protein</fullName>
    </submittedName>
</protein>
<feature type="region of interest" description="Disordered" evidence="1">
    <location>
        <begin position="1"/>
        <end position="21"/>
    </location>
</feature>
<name>A0ABP8FEE0_9BACT</name>
<dbReference type="EMBL" id="BAABGX010000001">
    <property type="protein sequence ID" value="GAA4301809.1"/>
    <property type="molecule type" value="Genomic_DNA"/>
</dbReference>
<dbReference type="InterPro" id="IPR045950">
    <property type="entry name" value="DUF6370"/>
</dbReference>
<evidence type="ECO:0000313" key="2">
    <source>
        <dbReference type="EMBL" id="GAA4301809.1"/>
    </source>
</evidence>
<comment type="caution">
    <text evidence="2">The sequence shown here is derived from an EMBL/GenBank/DDBJ whole genome shotgun (WGS) entry which is preliminary data.</text>
</comment>
<proteinExistence type="predicted"/>
<dbReference type="Pfam" id="PF19897">
    <property type="entry name" value="DUF6370"/>
    <property type="match status" value="1"/>
</dbReference>
<sequence length="103" mass="10773">MTAMAQSTAPQTTAGLDKTKPVQTVEAACGQCMLGLKGTGCDLAVRIDGKAYFVDGSDIDQHGDAHATNGFCNAIRKAEAQGQVVDNRFKATYLKLVAAPAKK</sequence>